<dbReference type="GO" id="GO:0099402">
    <property type="term" value="P:plant organ development"/>
    <property type="evidence" value="ECO:0007669"/>
    <property type="project" value="InterPro"/>
</dbReference>
<dbReference type="PANTHER" id="PTHR45940">
    <property type="entry name" value="WUSCHEL-RELATED HOMEOBOX 1-RELATED"/>
    <property type="match status" value="1"/>
</dbReference>
<keyword evidence="8 9" id="KW-0371">Homeobox</keyword>
<feature type="compositionally biased region" description="Polar residues" evidence="10">
    <location>
        <begin position="142"/>
        <end position="160"/>
    </location>
</feature>
<sequence length="428" mass="46464">MAEQCCRECYADQECSARGWHPASELLRSGSGAVAGGGDIMVGPPSRSPCPDTVSARMRLLYDYRAPAGTRWSPTAEQLRELLALFHIGGVRTPTTAQISRITARLRAHGRIEGRNVFYWFQNQKARERKRRLQLLQHNIAPSTPASPARHQQPSSVQTQPPKPGDDRHQDDDGGVHTSNLEQLQIISRSSHEMNLQDNVLIIPAPLNEWELRSTRPNVVQQHVSWNAGGRAGAHGRSGLVSIESGEYSYKDCRRPPAACMQLGEDEKSEVSDGADINVVGVQHWRLTTAACVNADVAASCLKLADSGAKKRSRFKDLEEIDSVADLPHAVPSTEYRVSSSFNESTALKRGACCSTVELPTTLPLFPLSPTGSGCSCSCSSAFCSTPASCIPSHNNYVPGRPHSGFSSPSVSCVKHGLILELKLAVDH</sequence>
<dbReference type="GO" id="GO:0003677">
    <property type="term" value="F:DNA binding"/>
    <property type="evidence" value="ECO:0007669"/>
    <property type="project" value="UniProtKB-UniRule"/>
</dbReference>
<dbReference type="Proteomes" id="UP000886520">
    <property type="component" value="Chromosome 22"/>
</dbReference>
<keyword evidence="6 8" id="KW-0539">Nucleus</keyword>
<evidence type="ECO:0000256" key="5">
    <source>
        <dbReference type="ARBA" id="ARBA00023163"/>
    </source>
</evidence>
<feature type="domain" description="Homeobox" evidence="11">
    <location>
        <begin position="65"/>
        <end position="131"/>
    </location>
</feature>
<evidence type="ECO:0000259" key="11">
    <source>
        <dbReference type="PROSITE" id="PS50071"/>
    </source>
</evidence>
<accession>A0A9D4Z608</accession>
<comment type="caution">
    <text evidence="12">The sequence shown here is derived from an EMBL/GenBank/DDBJ whole genome shotgun (WGS) entry which is preliminary data.</text>
</comment>
<comment type="similarity">
    <text evidence="7">Belongs to the WUS homeobox family.</text>
</comment>
<dbReference type="Pfam" id="PF00046">
    <property type="entry name" value="Homeodomain"/>
    <property type="match status" value="1"/>
</dbReference>
<dbReference type="Gene3D" id="1.10.10.60">
    <property type="entry name" value="Homeodomain-like"/>
    <property type="match status" value="1"/>
</dbReference>
<comment type="subcellular location">
    <subcellularLocation>
        <location evidence="1 8 9">Nucleus</location>
    </subcellularLocation>
</comment>
<evidence type="ECO:0000256" key="1">
    <source>
        <dbReference type="ARBA" id="ARBA00004123"/>
    </source>
</evidence>
<dbReference type="SUPFAM" id="SSF46689">
    <property type="entry name" value="Homeodomain-like"/>
    <property type="match status" value="1"/>
</dbReference>
<dbReference type="AlphaFoldDB" id="A0A9D4Z608"/>
<feature type="DNA-binding region" description="Homeobox" evidence="8">
    <location>
        <begin position="67"/>
        <end position="132"/>
    </location>
</feature>
<dbReference type="OrthoDB" id="768142at2759"/>
<dbReference type="InterPro" id="IPR001356">
    <property type="entry name" value="HD"/>
</dbReference>
<evidence type="ECO:0000256" key="7">
    <source>
        <dbReference type="ARBA" id="ARBA00024040"/>
    </source>
</evidence>
<proteinExistence type="inferred from homology"/>
<keyword evidence="4 8" id="KW-0238">DNA-binding</keyword>
<dbReference type="SMART" id="SM00389">
    <property type="entry name" value="HOX"/>
    <property type="match status" value="1"/>
</dbReference>
<evidence type="ECO:0000256" key="4">
    <source>
        <dbReference type="ARBA" id="ARBA00023125"/>
    </source>
</evidence>
<feature type="compositionally biased region" description="Basic and acidic residues" evidence="10">
    <location>
        <begin position="164"/>
        <end position="175"/>
    </location>
</feature>
<keyword evidence="2" id="KW-0217">Developmental protein</keyword>
<dbReference type="GO" id="GO:0005634">
    <property type="term" value="C:nucleus"/>
    <property type="evidence" value="ECO:0007669"/>
    <property type="project" value="UniProtKB-SubCell"/>
</dbReference>
<evidence type="ECO:0000256" key="6">
    <source>
        <dbReference type="ARBA" id="ARBA00023242"/>
    </source>
</evidence>
<dbReference type="InterPro" id="IPR009057">
    <property type="entry name" value="Homeodomain-like_sf"/>
</dbReference>
<keyword evidence="13" id="KW-1185">Reference proteome</keyword>
<dbReference type="CDD" id="cd00086">
    <property type="entry name" value="homeodomain"/>
    <property type="match status" value="1"/>
</dbReference>
<dbReference type="EMBL" id="JABFUD020000022">
    <property type="protein sequence ID" value="KAI5061852.1"/>
    <property type="molecule type" value="Genomic_DNA"/>
</dbReference>
<keyword evidence="3" id="KW-0805">Transcription regulation</keyword>
<keyword evidence="5" id="KW-0804">Transcription</keyword>
<protein>
    <recommendedName>
        <fullName evidence="11">Homeobox domain-containing protein</fullName>
    </recommendedName>
</protein>
<feature type="region of interest" description="Disordered" evidence="10">
    <location>
        <begin position="142"/>
        <end position="177"/>
    </location>
</feature>
<evidence type="ECO:0000313" key="13">
    <source>
        <dbReference type="Proteomes" id="UP000886520"/>
    </source>
</evidence>
<dbReference type="GO" id="GO:0003700">
    <property type="term" value="F:DNA-binding transcription factor activity"/>
    <property type="evidence" value="ECO:0007669"/>
    <property type="project" value="InterPro"/>
</dbReference>
<organism evidence="12 13">
    <name type="scientific">Adiantum capillus-veneris</name>
    <name type="common">Maidenhair fern</name>
    <dbReference type="NCBI Taxonomy" id="13818"/>
    <lineage>
        <taxon>Eukaryota</taxon>
        <taxon>Viridiplantae</taxon>
        <taxon>Streptophyta</taxon>
        <taxon>Embryophyta</taxon>
        <taxon>Tracheophyta</taxon>
        <taxon>Polypodiopsida</taxon>
        <taxon>Polypodiidae</taxon>
        <taxon>Polypodiales</taxon>
        <taxon>Pteridineae</taxon>
        <taxon>Pteridaceae</taxon>
        <taxon>Vittarioideae</taxon>
        <taxon>Adiantum</taxon>
    </lineage>
</organism>
<reference evidence="12" key="1">
    <citation type="submission" date="2021-01" db="EMBL/GenBank/DDBJ databases">
        <title>Adiantum capillus-veneris genome.</title>
        <authorList>
            <person name="Fang Y."/>
            <person name="Liao Q."/>
        </authorList>
    </citation>
    <scope>NUCLEOTIDE SEQUENCE</scope>
    <source>
        <strain evidence="12">H3</strain>
        <tissue evidence="12">Leaf</tissue>
    </source>
</reference>
<evidence type="ECO:0000256" key="10">
    <source>
        <dbReference type="SAM" id="MobiDB-lite"/>
    </source>
</evidence>
<evidence type="ECO:0000313" key="12">
    <source>
        <dbReference type="EMBL" id="KAI5061852.1"/>
    </source>
</evidence>
<evidence type="ECO:0000256" key="8">
    <source>
        <dbReference type="PROSITE-ProRule" id="PRU00108"/>
    </source>
</evidence>
<dbReference type="PROSITE" id="PS50071">
    <property type="entry name" value="HOMEOBOX_2"/>
    <property type="match status" value="1"/>
</dbReference>
<dbReference type="InterPro" id="IPR044555">
    <property type="entry name" value="WUSCHEL-like"/>
</dbReference>
<gene>
    <name evidence="12" type="ORF">GOP47_0022391</name>
</gene>
<dbReference type="PANTHER" id="PTHR45940:SF2">
    <property type="entry name" value="WUSCHEL-RELATED HOMEOBOX 1"/>
    <property type="match status" value="1"/>
</dbReference>
<evidence type="ECO:0000256" key="2">
    <source>
        <dbReference type="ARBA" id="ARBA00022473"/>
    </source>
</evidence>
<evidence type="ECO:0000256" key="9">
    <source>
        <dbReference type="RuleBase" id="RU000682"/>
    </source>
</evidence>
<evidence type="ECO:0000256" key="3">
    <source>
        <dbReference type="ARBA" id="ARBA00023015"/>
    </source>
</evidence>
<name>A0A9D4Z608_ADICA</name>